<name>A0A2T0QYQ8_9ACTN</name>
<organism evidence="1 2">
    <name type="scientific">Kineococcus rhizosphaerae</name>
    <dbReference type="NCBI Taxonomy" id="559628"/>
    <lineage>
        <taxon>Bacteria</taxon>
        <taxon>Bacillati</taxon>
        <taxon>Actinomycetota</taxon>
        <taxon>Actinomycetes</taxon>
        <taxon>Kineosporiales</taxon>
        <taxon>Kineosporiaceae</taxon>
        <taxon>Kineococcus</taxon>
    </lineage>
</organism>
<dbReference type="RefSeq" id="WP_106214494.1">
    <property type="nucleotide sequence ID" value="NZ_PVZF01000013.1"/>
</dbReference>
<dbReference type="OrthoDB" id="9880005at2"/>
<sequence length="105" mass="11682">MTRGFIPQRDENGNEDWSIMRVDLDFEVPDHVLDDAPSRRGDMPRRCAQYPGVEGRDIVDFLLDNGVSVGAHDVTTAGQIARDLDSTTVLTLLSWVRRASAARPT</sequence>
<evidence type="ECO:0000313" key="1">
    <source>
        <dbReference type="EMBL" id="PRY11511.1"/>
    </source>
</evidence>
<dbReference type="Proteomes" id="UP000238083">
    <property type="component" value="Unassembled WGS sequence"/>
</dbReference>
<evidence type="ECO:0000313" key="2">
    <source>
        <dbReference type="Proteomes" id="UP000238083"/>
    </source>
</evidence>
<dbReference type="AlphaFoldDB" id="A0A2T0QYQ8"/>
<protein>
    <submittedName>
        <fullName evidence="1">Uncharacterized protein</fullName>
    </submittedName>
</protein>
<keyword evidence="2" id="KW-1185">Reference proteome</keyword>
<proteinExistence type="predicted"/>
<dbReference type="EMBL" id="PVZF01000013">
    <property type="protein sequence ID" value="PRY11511.1"/>
    <property type="molecule type" value="Genomic_DNA"/>
</dbReference>
<gene>
    <name evidence="1" type="ORF">CLV37_113135</name>
</gene>
<reference evidence="1 2" key="1">
    <citation type="submission" date="2018-03" db="EMBL/GenBank/DDBJ databases">
        <title>Genomic Encyclopedia of Archaeal and Bacterial Type Strains, Phase II (KMG-II): from individual species to whole genera.</title>
        <authorList>
            <person name="Goeker M."/>
        </authorList>
    </citation>
    <scope>NUCLEOTIDE SEQUENCE [LARGE SCALE GENOMIC DNA]</scope>
    <source>
        <strain evidence="1 2">DSM 19711</strain>
    </source>
</reference>
<accession>A0A2T0QYQ8</accession>
<comment type="caution">
    <text evidence="1">The sequence shown here is derived from an EMBL/GenBank/DDBJ whole genome shotgun (WGS) entry which is preliminary data.</text>
</comment>